<gene>
    <name evidence="1" type="primary">Acey_s0031.g2374</name>
    <name evidence="1" type="ORF">Y032_0031g2374</name>
</gene>
<dbReference type="EMBL" id="JARK01001367">
    <property type="protein sequence ID" value="EYC17286.1"/>
    <property type="molecule type" value="Genomic_DNA"/>
</dbReference>
<protein>
    <submittedName>
        <fullName evidence="1">Uncharacterized protein</fullName>
    </submittedName>
</protein>
<sequence length="86" mass="10286">MCVCTREPAIKKGKYLHHRVQRIELCTKRLQILIFTLIYRCFRPLLSCSDVLSPSNSRNLFPSDLERVILAWDYKNEWRKWSWGGT</sequence>
<evidence type="ECO:0000313" key="2">
    <source>
        <dbReference type="Proteomes" id="UP000024635"/>
    </source>
</evidence>
<comment type="caution">
    <text evidence="1">The sequence shown here is derived from an EMBL/GenBank/DDBJ whole genome shotgun (WGS) entry which is preliminary data.</text>
</comment>
<accession>A0A016UQT2</accession>
<dbReference type="Proteomes" id="UP000024635">
    <property type="component" value="Unassembled WGS sequence"/>
</dbReference>
<keyword evidence="2" id="KW-1185">Reference proteome</keyword>
<evidence type="ECO:0000313" key="1">
    <source>
        <dbReference type="EMBL" id="EYC17286.1"/>
    </source>
</evidence>
<reference evidence="2" key="1">
    <citation type="journal article" date="2015" name="Nat. Genet.">
        <title>The genome and transcriptome of the zoonotic hookworm Ancylostoma ceylanicum identify infection-specific gene families.</title>
        <authorList>
            <person name="Schwarz E.M."/>
            <person name="Hu Y."/>
            <person name="Antoshechkin I."/>
            <person name="Miller M.M."/>
            <person name="Sternberg P.W."/>
            <person name="Aroian R.V."/>
        </authorList>
    </citation>
    <scope>NUCLEOTIDE SEQUENCE</scope>
    <source>
        <strain evidence="2">HY135</strain>
    </source>
</reference>
<organism evidence="1 2">
    <name type="scientific">Ancylostoma ceylanicum</name>
    <dbReference type="NCBI Taxonomy" id="53326"/>
    <lineage>
        <taxon>Eukaryota</taxon>
        <taxon>Metazoa</taxon>
        <taxon>Ecdysozoa</taxon>
        <taxon>Nematoda</taxon>
        <taxon>Chromadorea</taxon>
        <taxon>Rhabditida</taxon>
        <taxon>Rhabditina</taxon>
        <taxon>Rhabditomorpha</taxon>
        <taxon>Strongyloidea</taxon>
        <taxon>Ancylostomatidae</taxon>
        <taxon>Ancylostomatinae</taxon>
        <taxon>Ancylostoma</taxon>
    </lineage>
</organism>
<name>A0A016UQT2_9BILA</name>
<dbReference type="AlphaFoldDB" id="A0A016UQT2"/>
<proteinExistence type="predicted"/>